<dbReference type="AlphaFoldDB" id="A0A937AJU0"/>
<dbReference type="EMBL" id="JAERQG010000001">
    <property type="protein sequence ID" value="MBL0764022.1"/>
    <property type="molecule type" value="Genomic_DNA"/>
</dbReference>
<gene>
    <name evidence="2" type="ORF">JKP34_02085</name>
</gene>
<comment type="caution">
    <text evidence="2">The sequence shown here is derived from an EMBL/GenBank/DDBJ whole genome shotgun (WGS) entry which is preliminary data.</text>
</comment>
<proteinExistence type="predicted"/>
<organism evidence="2 3">
    <name type="scientific">Marivirga atlantica</name>
    <dbReference type="NCBI Taxonomy" id="1548457"/>
    <lineage>
        <taxon>Bacteria</taxon>
        <taxon>Pseudomonadati</taxon>
        <taxon>Bacteroidota</taxon>
        <taxon>Cytophagia</taxon>
        <taxon>Cytophagales</taxon>
        <taxon>Marivirgaceae</taxon>
        <taxon>Marivirga</taxon>
    </lineage>
</organism>
<evidence type="ECO:0000256" key="1">
    <source>
        <dbReference type="SAM" id="SignalP"/>
    </source>
</evidence>
<evidence type="ECO:0000313" key="3">
    <source>
        <dbReference type="Proteomes" id="UP000642920"/>
    </source>
</evidence>
<keyword evidence="3" id="KW-1185">Reference proteome</keyword>
<dbReference type="Proteomes" id="UP000642920">
    <property type="component" value="Unassembled WGS sequence"/>
</dbReference>
<accession>A0A937AJU0</accession>
<name>A0A937AJU0_9BACT</name>
<feature type="signal peptide" evidence="1">
    <location>
        <begin position="1"/>
        <end position="20"/>
    </location>
</feature>
<evidence type="ECO:0000313" key="2">
    <source>
        <dbReference type="EMBL" id="MBL0764022.1"/>
    </source>
</evidence>
<protein>
    <submittedName>
        <fullName evidence="2">Uncharacterized protein</fullName>
    </submittedName>
</protein>
<reference evidence="2" key="1">
    <citation type="submission" date="2021-01" db="EMBL/GenBank/DDBJ databases">
        <title>Marivirga sp. nov., isolated from intertidal surface sediments.</title>
        <authorList>
            <person name="Zhang M."/>
        </authorList>
    </citation>
    <scope>NUCLEOTIDE SEQUENCE</scope>
    <source>
        <strain evidence="2">SM1354</strain>
    </source>
</reference>
<keyword evidence="1" id="KW-0732">Signal</keyword>
<feature type="chain" id="PRO_5037520216" evidence="1">
    <location>
        <begin position="21"/>
        <end position="424"/>
    </location>
</feature>
<sequence length="424" mass="48806">MRRKTLLIGFLAMLFTTVKAQVYVDNKSQHRFAQTYIGLNTQIVPSSGKLFWNDQSYKFPSQVAPRFTIGGLHFWGKWDFNINFPLTYFSDRRIAPETDVILETGGDLSARYYPFRMLYGKLRPYAGISINEMILDLENETAGERADLFITSSLIGGFSYAFNGWQVNTEIMWMPNNQRDFYSSRTAGHTFELPKAYFSLGLIKYFEGTLKNERDKLSGKTEKLEKQFDEEGILNSFSLAIAPSGSYFLAAPEYSNAARVSLPRHKGTFNWDFGLGYLFHNANIHVGLSYRDYTSGVESYNRVDLIRRRSLAVEAFKYVWNFHGFAPYIGPSIGLEKWASAQFEGDEQIGATQRTNIVSPGILFGWDILASPLETWLLRTNLRYYPFQKVKDAEGNIARVDQFEFNFIQLVIYPNRMINFKGRR</sequence>
<dbReference type="RefSeq" id="WP_201917203.1">
    <property type="nucleotide sequence ID" value="NZ_JAERQG010000001.1"/>
</dbReference>